<comment type="caution">
    <text evidence="1">The sequence shown here is derived from an EMBL/GenBank/DDBJ whole genome shotgun (WGS) entry which is preliminary data.</text>
</comment>
<sequence>MRQNIAINFFSPVHMGKGVDAATGLRFACVTENPFILEVGTEPFPGFQTNEAPLANVVDLLARDGEQLDRVYCLVTPQCISRAMGGENSDLLVIENEARRIYPSPFDFWCTRMKRLRPALTEAIFIPILLRYREDALIEDIEGHVASLTERIKADAGGFAAWGDCHIYADITGGARYVNMMMTSVLQFLQYDGMQIEKMLYADFHTLSQENRIFDVRAAGDVYKLVAGADAFVSYGISRTIEEYFGYDAATGRAAKPIGSALKDVLGAMHTFSDVIQICQTGNVPHALDGLSEALAAFLEMPEEERTVDDRMFMQIIDTITEGDGALLAVADDETERYEVIIRWCAEKGLLQQAMTFATEWLPVCFIRRKIVYPLPMLRSCARSAVDRMHPGWMQNFIISPNLYWNAIQERKKKNDPIVLQLGLEKCTFQQGDPNSSEARWAAWQDTWQQLLEKVEVVRTDCGKSLMFDCLRTHFYLRERRNLMNHAIAENVSRREIGVLLDDALTALAAATDRIQKGAM</sequence>
<dbReference type="RefSeq" id="WP_304988082.1">
    <property type="nucleotide sequence ID" value="NZ_BAAACR010000001.1"/>
</dbReference>
<dbReference type="EMBL" id="BAAACR010000001">
    <property type="protein sequence ID" value="GAA0201145.1"/>
    <property type="molecule type" value="Genomic_DNA"/>
</dbReference>
<name>A0ABP3CEI9_9FIRM</name>
<evidence type="ECO:0000313" key="1">
    <source>
        <dbReference type="EMBL" id="GAA0201145.1"/>
    </source>
</evidence>
<gene>
    <name evidence="1" type="ORF">GCM10008919_00620</name>
</gene>
<keyword evidence="2" id="KW-1185">Reference proteome</keyword>
<accession>A0ABP3CEI9</accession>
<reference evidence="2" key="1">
    <citation type="journal article" date="2019" name="Int. J. Syst. Evol. Microbiol.">
        <title>The Global Catalogue of Microorganisms (GCM) 10K type strain sequencing project: providing services to taxonomists for standard genome sequencing and annotation.</title>
        <authorList>
            <consortium name="The Broad Institute Genomics Platform"/>
            <consortium name="The Broad Institute Genome Sequencing Center for Infectious Disease"/>
            <person name="Wu L."/>
            <person name="Ma J."/>
        </authorList>
    </citation>
    <scope>NUCLEOTIDE SEQUENCE [LARGE SCALE GENOMIC DNA]</scope>
    <source>
        <strain evidence="2">JCM 8542</strain>
    </source>
</reference>
<protein>
    <submittedName>
        <fullName evidence="1">Uncharacterized protein</fullName>
    </submittedName>
</protein>
<organism evidence="1 2">
    <name type="scientific">Selenomonas dianae</name>
    <dbReference type="NCBI Taxonomy" id="135079"/>
    <lineage>
        <taxon>Bacteria</taxon>
        <taxon>Bacillati</taxon>
        <taxon>Bacillota</taxon>
        <taxon>Negativicutes</taxon>
        <taxon>Selenomonadales</taxon>
        <taxon>Selenomonadaceae</taxon>
        <taxon>Selenomonas</taxon>
    </lineage>
</organism>
<evidence type="ECO:0000313" key="2">
    <source>
        <dbReference type="Proteomes" id="UP001500399"/>
    </source>
</evidence>
<dbReference type="Proteomes" id="UP001500399">
    <property type="component" value="Unassembled WGS sequence"/>
</dbReference>
<proteinExistence type="predicted"/>